<evidence type="ECO:0000256" key="5">
    <source>
        <dbReference type="ARBA" id="ARBA00023002"/>
    </source>
</evidence>
<evidence type="ECO:0000256" key="10">
    <source>
        <dbReference type="PIRSR" id="PIRSR000094-1"/>
    </source>
</evidence>
<dbReference type="PRINTS" id="PR00081">
    <property type="entry name" value="GDHRDH"/>
</dbReference>
<gene>
    <name evidence="13" type="ORF">C8N35_11459</name>
</gene>
<dbReference type="InterPro" id="IPR002347">
    <property type="entry name" value="SDR_fam"/>
</dbReference>
<organism evidence="13 14">
    <name type="scientific">Breoghania corrubedonensis</name>
    <dbReference type="NCBI Taxonomy" id="665038"/>
    <lineage>
        <taxon>Bacteria</taxon>
        <taxon>Pseudomonadati</taxon>
        <taxon>Pseudomonadota</taxon>
        <taxon>Alphaproteobacteria</taxon>
        <taxon>Hyphomicrobiales</taxon>
        <taxon>Stappiaceae</taxon>
        <taxon>Breoghania</taxon>
    </lineage>
</organism>
<dbReference type="PANTHER" id="PTHR43159">
    <property type="entry name" value="ENOYL-[ACYL-CARRIER-PROTEIN] REDUCTASE"/>
    <property type="match status" value="1"/>
</dbReference>
<dbReference type="Proteomes" id="UP000244081">
    <property type="component" value="Unassembled WGS sequence"/>
</dbReference>
<dbReference type="Gene3D" id="1.10.8.400">
    <property type="entry name" value="Enoyl acyl carrier protein reductase"/>
    <property type="match status" value="1"/>
</dbReference>
<comment type="pathway">
    <text evidence="1">Lipid metabolism; fatty acid biosynthesis.</text>
</comment>
<dbReference type="RefSeq" id="WP_107991997.1">
    <property type="nucleotide sequence ID" value="NZ_QAYG01000014.1"/>
</dbReference>
<reference evidence="13 14" key="1">
    <citation type="submission" date="2018-04" db="EMBL/GenBank/DDBJ databases">
        <title>Genomic Encyclopedia of Archaeal and Bacterial Type Strains, Phase II (KMG-II): from individual species to whole genera.</title>
        <authorList>
            <person name="Goeker M."/>
        </authorList>
    </citation>
    <scope>NUCLEOTIDE SEQUENCE [LARGE SCALE GENOMIC DNA]</scope>
    <source>
        <strain evidence="13 14">DSM 23382</strain>
    </source>
</reference>
<dbReference type="InterPro" id="IPR036291">
    <property type="entry name" value="NAD(P)-bd_dom_sf"/>
</dbReference>
<feature type="binding site" evidence="12">
    <location>
        <begin position="74"/>
        <end position="75"/>
    </location>
    <ligand>
        <name>NAD(+)</name>
        <dbReference type="ChEBI" id="CHEBI:57540"/>
    </ligand>
</feature>
<dbReference type="Pfam" id="PF13561">
    <property type="entry name" value="adh_short_C2"/>
    <property type="match status" value="1"/>
</dbReference>
<evidence type="ECO:0000256" key="12">
    <source>
        <dbReference type="PIRSR" id="PIRSR000094-3"/>
    </source>
</evidence>
<keyword evidence="6" id="KW-0443">Lipid metabolism</keyword>
<sequence length="264" mass="28194">MDTTPERNTPVYSLHGKKILVIGIANDKSIAWGCAKAYRALGAELAITYLNPKAETYVRPLAERLDAPIISKLDVTREGDMEATFEEIRSKWGRLDGLLHSIAFAPGADLHGRVIDCSREGFLQAMDVSCHSFIRAAKLAEDLMQGGGSIQTLSYLGADRVVDNYNLMGAAKAALESVARYLAAELGSKGITVNAISPGPLATRAASGIGHFDELLDKAAKRAPTGRLTTIDEVGSLSAFLMSQIAPSTTGDLFYVDGGYNIMA</sequence>
<evidence type="ECO:0000256" key="2">
    <source>
        <dbReference type="ARBA" id="ARBA00009233"/>
    </source>
</evidence>
<dbReference type="InterPro" id="IPR014358">
    <property type="entry name" value="Enoyl-ACP_Rdtase_NADH"/>
</dbReference>
<dbReference type="UniPathway" id="UPA00094"/>
<dbReference type="OrthoDB" id="9803628at2"/>
<accession>A0A2T5US98</accession>
<keyword evidence="9 12" id="KW-0520">NAD</keyword>
<feature type="binding site" evidence="12">
    <location>
        <position position="102"/>
    </location>
    <ligand>
        <name>NAD(+)</name>
        <dbReference type="ChEBI" id="CHEBI:57540"/>
    </ligand>
</feature>
<evidence type="ECO:0000256" key="11">
    <source>
        <dbReference type="PIRSR" id="PIRSR000094-2"/>
    </source>
</evidence>
<evidence type="ECO:0000256" key="7">
    <source>
        <dbReference type="ARBA" id="ARBA00023160"/>
    </source>
</evidence>
<evidence type="ECO:0000256" key="1">
    <source>
        <dbReference type="ARBA" id="ARBA00005194"/>
    </source>
</evidence>
<dbReference type="GO" id="GO:0004318">
    <property type="term" value="F:enoyl-[acyl-carrier-protein] reductase (NADH) activity"/>
    <property type="evidence" value="ECO:0007669"/>
    <property type="project" value="UniProtKB-EC"/>
</dbReference>
<keyword evidence="14" id="KW-1185">Reference proteome</keyword>
<feature type="binding site" evidence="11">
    <location>
        <position position="105"/>
    </location>
    <ligand>
        <name>substrate</name>
    </ligand>
</feature>
<evidence type="ECO:0000313" key="13">
    <source>
        <dbReference type="EMBL" id="PTW54378.1"/>
    </source>
</evidence>
<keyword evidence="5 9" id="KW-0560">Oxidoreductase</keyword>
<dbReference type="GO" id="GO:0006633">
    <property type="term" value="P:fatty acid biosynthetic process"/>
    <property type="evidence" value="ECO:0007669"/>
    <property type="project" value="UniProtKB-UniPathway"/>
</dbReference>
<keyword evidence="7 9" id="KW-0275">Fatty acid biosynthesis</keyword>
<keyword evidence="3 9" id="KW-0444">Lipid biosynthesis</keyword>
<evidence type="ECO:0000256" key="9">
    <source>
        <dbReference type="PIRNR" id="PIRNR000094"/>
    </source>
</evidence>
<feature type="binding site" evidence="12">
    <location>
        <position position="172"/>
    </location>
    <ligand>
        <name>NAD(+)</name>
        <dbReference type="ChEBI" id="CHEBI:57540"/>
    </ligand>
</feature>
<evidence type="ECO:0000256" key="3">
    <source>
        <dbReference type="ARBA" id="ARBA00022516"/>
    </source>
</evidence>
<feature type="active site" description="Proton acceptor" evidence="10">
    <location>
        <position position="155"/>
    </location>
</feature>
<evidence type="ECO:0000256" key="8">
    <source>
        <dbReference type="ARBA" id="ARBA00048572"/>
    </source>
</evidence>
<protein>
    <recommendedName>
        <fullName evidence="9">Enoyl-[acyl-carrier-protein] reductase [NADH]</fullName>
        <ecNumber evidence="9">1.3.1.9</ecNumber>
    </recommendedName>
</protein>
<evidence type="ECO:0000256" key="4">
    <source>
        <dbReference type="ARBA" id="ARBA00022832"/>
    </source>
</evidence>
<comment type="similarity">
    <text evidence="2 9">Belongs to the short-chain dehydrogenases/reductases (SDR) family. FabI subfamily.</text>
</comment>
<comment type="catalytic activity">
    <reaction evidence="8 9">
        <text>a 2,3-saturated acyl-[ACP] + NAD(+) = a (2E)-enoyl-[ACP] + NADH + H(+)</text>
        <dbReference type="Rhea" id="RHEA:10240"/>
        <dbReference type="Rhea" id="RHEA-COMP:9925"/>
        <dbReference type="Rhea" id="RHEA-COMP:9926"/>
        <dbReference type="ChEBI" id="CHEBI:15378"/>
        <dbReference type="ChEBI" id="CHEBI:57540"/>
        <dbReference type="ChEBI" id="CHEBI:57945"/>
        <dbReference type="ChEBI" id="CHEBI:78784"/>
        <dbReference type="ChEBI" id="CHEBI:78785"/>
        <dbReference type="EC" id="1.3.1.9"/>
    </reaction>
</comment>
<keyword evidence="4" id="KW-0276">Fatty acid metabolism</keyword>
<dbReference type="SUPFAM" id="SSF51735">
    <property type="entry name" value="NAD(P)-binding Rossmann-fold domains"/>
    <property type="match status" value="1"/>
</dbReference>
<evidence type="ECO:0000313" key="14">
    <source>
        <dbReference type="Proteomes" id="UP000244081"/>
    </source>
</evidence>
<proteinExistence type="inferred from homology"/>
<comment type="caution">
    <text evidence="13">The sequence shown here is derived from an EMBL/GenBank/DDBJ whole genome shotgun (WGS) entry which is preliminary data.</text>
</comment>
<dbReference type="EC" id="1.3.1.9" evidence="9"/>
<dbReference type="NCBIfam" id="NF005717">
    <property type="entry name" value="PRK07533.1"/>
    <property type="match status" value="1"/>
</dbReference>
<feature type="binding site" evidence="12">
    <location>
        <position position="23"/>
    </location>
    <ligand>
        <name>NAD(+)</name>
        <dbReference type="ChEBI" id="CHEBI:57540"/>
    </ligand>
</feature>
<dbReference type="Gene3D" id="3.40.50.720">
    <property type="entry name" value="NAD(P)-binding Rossmann-like Domain"/>
    <property type="match status" value="1"/>
</dbReference>
<feature type="active site" description="Proton acceptor" evidence="10">
    <location>
        <position position="165"/>
    </location>
</feature>
<dbReference type="AlphaFoldDB" id="A0A2T5US98"/>
<feature type="binding site" evidence="12">
    <location>
        <begin position="29"/>
        <end position="30"/>
    </location>
    <ligand>
        <name>NAD(+)</name>
        <dbReference type="ChEBI" id="CHEBI:57540"/>
    </ligand>
</feature>
<dbReference type="EMBL" id="QAYG01000014">
    <property type="protein sequence ID" value="PTW54378.1"/>
    <property type="molecule type" value="Genomic_DNA"/>
</dbReference>
<name>A0A2T5US98_9HYPH</name>
<dbReference type="PIRSF" id="PIRSF000094">
    <property type="entry name" value="Enoyl-ACP_rdct"/>
    <property type="match status" value="1"/>
</dbReference>
<evidence type="ECO:0000256" key="6">
    <source>
        <dbReference type="ARBA" id="ARBA00023098"/>
    </source>
</evidence>
<dbReference type="CDD" id="cd05372">
    <property type="entry name" value="ENR_SDR"/>
    <property type="match status" value="1"/>
</dbReference>
<dbReference type="PANTHER" id="PTHR43159:SF2">
    <property type="entry name" value="ENOYL-[ACYL-CARRIER-PROTEIN] REDUCTASE [NADH], CHLOROPLASTIC"/>
    <property type="match status" value="1"/>
</dbReference>